<dbReference type="Pfam" id="PF03969">
    <property type="entry name" value="AFG1_ATPase"/>
    <property type="match status" value="1"/>
</dbReference>
<dbReference type="EMBL" id="PVTX01000007">
    <property type="protein sequence ID" value="PRZ05755.1"/>
    <property type="molecule type" value="Genomic_DNA"/>
</dbReference>
<dbReference type="Proteomes" id="UP000239895">
    <property type="component" value="Unassembled WGS sequence"/>
</dbReference>
<comment type="caution">
    <text evidence="4">The sequence shown here is derived from an EMBL/GenBank/DDBJ whole genome shotgun (WGS) entry which is preliminary data.</text>
</comment>
<dbReference type="SMART" id="SM00382">
    <property type="entry name" value="AAA"/>
    <property type="match status" value="1"/>
</dbReference>
<reference evidence="4 5" key="1">
    <citation type="submission" date="2018-03" db="EMBL/GenBank/DDBJ databases">
        <title>Comparative analysis of microorganisms from saline springs in Andes Mountain Range, Colombia.</title>
        <authorList>
            <person name="Rubin E."/>
        </authorList>
    </citation>
    <scope>NUCLEOTIDE SEQUENCE [LARGE SCALE GENOMIC DNA]</scope>
    <source>
        <strain evidence="4 5">CG 23</strain>
    </source>
</reference>
<dbReference type="RefSeq" id="WP_106268262.1">
    <property type="nucleotide sequence ID" value="NZ_PVTX01000007.1"/>
</dbReference>
<dbReference type="SUPFAM" id="SSF52540">
    <property type="entry name" value="P-loop containing nucleoside triphosphate hydrolases"/>
    <property type="match status" value="1"/>
</dbReference>
<dbReference type="Gene3D" id="3.40.50.300">
    <property type="entry name" value="P-loop containing nucleotide triphosphate hydrolases"/>
    <property type="match status" value="1"/>
</dbReference>
<proteinExistence type="predicted"/>
<dbReference type="NCBIfam" id="NF040713">
    <property type="entry name" value="ZapE"/>
    <property type="match status" value="1"/>
</dbReference>
<dbReference type="InterPro" id="IPR005654">
    <property type="entry name" value="ATPase_AFG1-like"/>
</dbReference>
<keyword evidence="5" id="KW-1185">Reference proteome</keyword>
<keyword evidence="1" id="KW-0547">Nucleotide-binding</keyword>
<dbReference type="InterPro" id="IPR003593">
    <property type="entry name" value="AAA+_ATPase"/>
</dbReference>
<keyword evidence="4" id="KW-0132">Cell division</keyword>
<keyword evidence="2" id="KW-0067">ATP-binding</keyword>
<dbReference type="PANTHER" id="PTHR12169:SF6">
    <property type="entry name" value="AFG1-LIKE ATPASE"/>
    <property type="match status" value="1"/>
</dbReference>
<protein>
    <submittedName>
        <fullName evidence="4">Cell division protein ZapE</fullName>
    </submittedName>
</protein>
<feature type="domain" description="AAA+ ATPase" evidence="3">
    <location>
        <begin position="38"/>
        <end position="161"/>
    </location>
</feature>
<evidence type="ECO:0000313" key="4">
    <source>
        <dbReference type="EMBL" id="PRZ05755.1"/>
    </source>
</evidence>
<accession>A0ABX5EF64</accession>
<dbReference type="GO" id="GO:0051301">
    <property type="term" value="P:cell division"/>
    <property type="evidence" value="ECO:0007669"/>
    <property type="project" value="UniProtKB-KW"/>
</dbReference>
<evidence type="ECO:0000256" key="2">
    <source>
        <dbReference type="ARBA" id="ARBA00022840"/>
    </source>
</evidence>
<sequence>MHPILDAAADAGMTLSPAQRTAAGHLEGLLEPLRRGDTAGGVYLWGPVGRGKTWLLDRFHAAAGGPRFHFHEFYRALHAEVWARTGRKDAMARAVDALLGDARTLCFDELHLHDSGDTMLLTRALRTLRARGVTVVATSNYPPHGLLPSPLFHHLAEPLIELIEGSLTVVEVAGTTDFRTLVTDGDRAVPGWRSGRVVPAGTLEAPDPGDAVEVPLPGGRTVPALRAEGDTVWFDFLGLCAAPVSALDLLFLAERYQRFVLLDLVPFARCRPETQARFVSLVDVLYDRDQALVLTLPGSSASRRPGRLLAALLTVPAGRPAPPDLGRAVSRLRQVPGPPSESSMFSISETGLVDRLSGG</sequence>
<organism evidence="4 5">
    <name type="scientific">Isoptericola halotolerans</name>
    <dbReference type="NCBI Taxonomy" id="300560"/>
    <lineage>
        <taxon>Bacteria</taxon>
        <taxon>Bacillati</taxon>
        <taxon>Actinomycetota</taxon>
        <taxon>Actinomycetes</taxon>
        <taxon>Micrococcales</taxon>
        <taxon>Promicromonosporaceae</taxon>
        <taxon>Isoptericola</taxon>
    </lineage>
</organism>
<evidence type="ECO:0000256" key="1">
    <source>
        <dbReference type="ARBA" id="ARBA00022741"/>
    </source>
</evidence>
<keyword evidence="4" id="KW-0131">Cell cycle</keyword>
<evidence type="ECO:0000259" key="3">
    <source>
        <dbReference type="SMART" id="SM00382"/>
    </source>
</evidence>
<gene>
    <name evidence="4" type="ORF">BCL65_107245</name>
</gene>
<name>A0ABX5EF64_9MICO</name>
<dbReference type="PANTHER" id="PTHR12169">
    <property type="entry name" value="ATPASE N2B"/>
    <property type="match status" value="1"/>
</dbReference>
<dbReference type="InterPro" id="IPR027417">
    <property type="entry name" value="P-loop_NTPase"/>
</dbReference>
<evidence type="ECO:0000313" key="5">
    <source>
        <dbReference type="Proteomes" id="UP000239895"/>
    </source>
</evidence>